<name>A0A850PG04_9PROT</name>
<evidence type="ECO:0000256" key="2">
    <source>
        <dbReference type="ARBA" id="ARBA00009677"/>
    </source>
</evidence>
<feature type="domain" description="Flagellar hook protein FlgE/F/G-like D1" evidence="9">
    <location>
        <begin position="89"/>
        <end position="142"/>
    </location>
</feature>
<evidence type="ECO:0000259" key="7">
    <source>
        <dbReference type="Pfam" id="PF06429"/>
    </source>
</evidence>
<dbReference type="Pfam" id="PF06429">
    <property type="entry name" value="Flg_bbr_C"/>
    <property type="match status" value="1"/>
</dbReference>
<feature type="domain" description="Flagellar hook protein FlgE D2" evidence="8">
    <location>
        <begin position="177"/>
        <end position="287"/>
    </location>
</feature>
<dbReference type="PANTHER" id="PTHR30435">
    <property type="entry name" value="FLAGELLAR PROTEIN"/>
    <property type="match status" value="1"/>
</dbReference>
<gene>
    <name evidence="10" type="ORF">HUK82_05815</name>
</gene>
<organism evidence="10 11">
    <name type="scientific">Ameyamaea chiangmaiensis</name>
    <dbReference type="NCBI Taxonomy" id="442969"/>
    <lineage>
        <taxon>Bacteria</taxon>
        <taxon>Pseudomonadati</taxon>
        <taxon>Pseudomonadota</taxon>
        <taxon>Alphaproteobacteria</taxon>
        <taxon>Acetobacterales</taxon>
        <taxon>Acetobacteraceae</taxon>
        <taxon>Ameyamaea</taxon>
    </lineage>
</organism>
<evidence type="ECO:0000313" key="11">
    <source>
        <dbReference type="Proteomes" id="UP000585665"/>
    </source>
</evidence>
<evidence type="ECO:0000256" key="3">
    <source>
        <dbReference type="ARBA" id="ARBA00019015"/>
    </source>
</evidence>
<accession>A0A850PG04</accession>
<dbReference type="Proteomes" id="UP000585665">
    <property type="component" value="Unassembled WGS sequence"/>
</dbReference>
<keyword evidence="11" id="KW-1185">Reference proteome</keyword>
<protein>
    <recommendedName>
        <fullName evidence="3 5">Flagellar hook protein FlgE</fullName>
    </recommendedName>
</protein>
<dbReference type="SUPFAM" id="SSF117143">
    <property type="entry name" value="Flagellar hook protein flgE"/>
    <property type="match status" value="1"/>
</dbReference>
<comment type="caution">
    <text evidence="10">The sequence shown here is derived from an EMBL/GenBank/DDBJ whole genome shotgun (WGS) entry which is preliminary data.</text>
</comment>
<dbReference type="GO" id="GO:0071978">
    <property type="term" value="P:bacterial-type flagellum-dependent swarming motility"/>
    <property type="evidence" value="ECO:0007669"/>
    <property type="project" value="TreeGrafter"/>
</dbReference>
<sequence>MSIFNALTTAVSGINAQSHALSDLSNNIANSQTVGFKASDTSFEDYVTQQTGAVAASASGWSDSVSATTLQRNDVQGTITSSTNSLALAISGNGFFTVAQPSGASNATTTDFSAQHYYTRNGNFYENNQNYLVNTSGDYLEGYQVAANGTQSTALTPLQFSDVTFRPTVSLSGALGSTQATGGTGNSSTTVYDSSGNSHAINMAWSQDATNSTQWTLTVNEDGAASQVIPVQFNADGTLASVNGSTSTGTFNFANGTQNYAISLGTIGSASGASLATATQSSYSPTTSTDSVQSVNFEGLSMTTDGSVMATFDNGSSQLLAKIPLATFRNVNGLEAGDGQTYTATAASGQPTLGLVGENGTGKLATSSVESSTTDLTSDLSQLIVAQQAYTANTKVVTTSDSMLQATMSMVQ</sequence>
<dbReference type="InterPro" id="IPR037925">
    <property type="entry name" value="FlgE/F/G-like"/>
</dbReference>
<evidence type="ECO:0000259" key="8">
    <source>
        <dbReference type="Pfam" id="PF07559"/>
    </source>
</evidence>
<feature type="domain" description="Flagellar basal body rod protein N-terminal" evidence="6">
    <location>
        <begin position="7"/>
        <end position="37"/>
    </location>
</feature>
<comment type="similarity">
    <text evidence="2 5">Belongs to the flagella basal body rod proteins family.</text>
</comment>
<comment type="function">
    <text evidence="5">A flexible structure which links the flagellar filament to the drive apparatus in the basal body.</text>
</comment>
<dbReference type="InterPro" id="IPR010930">
    <property type="entry name" value="Flg_bb/hook_C_dom"/>
</dbReference>
<keyword evidence="10" id="KW-0282">Flagellum</keyword>
<dbReference type="GO" id="GO:0009425">
    <property type="term" value="C:bacterial-type flagellum basal body"/>
    <property type="evidence" value="ECO:0007669"/>
    <property type="project" value="UniProtKB-SubCell"/>
</dbReference>
<keyword evidence="10" id="KW-0969">Cilium</keyword>
<evidence type="ECO:0000259" key="6">
    <source>
        <dbReference type="Pfam" id="PF00460"/>
    </source>
</evidence>
<evidence type="ECO:0000256" key="5">
    <source>
        <dbReference type="RuleBase" id="RU362116"/>
    </source>
</evidence>
<keyword evidence="4 5" id="KW-0975">Bacterial flagellum</keyword>
<keyword evidence="10" id="KW-0966">Cell projection</keyword>
<dbReference type="InterPro" id="IPR020013">
    <property type="entry name" value="Flagellar_FlgE/F/G"/>
</dbReference>
<dbReference type="Pfam" id="PF07559">
    <property type="entry name" value="FlgE_D2"/>
    <property type="match status" value="1"/>
</dbReference>
<dbReference type="NCBIfam" id="TIGR03506">
    <property type="entry name" value="FlgEFG_subfam"/>
    <property type="match status" value="1"/>
</dbReference>
<dbReference type="InterPro" id="IPR037058">
    <property type="entry name" value="Falgellar_hook_FlgE_sf"/>
</dbReference>
<evidence type="ECO:0000256" key="4">
    <source>
        <dbReference type="ARBA" id="ARBA00023143"/>
    </source>
</evidence>
<dbReference type="InterPro" id="IPR053967">
    <property type="entry name" value="LlgE_F_G-like_D1"/>
</dbReference>
<dbReference type="PANTHER" id="PTHR30435:SF1">
    <property type="entry name" value="FLAGELLAR HOOK PROTEIN FLGE"/>
    <property type="match status" value="1"/>
</dbReference>
<dbReference type="GO" id="GO:0005829">
    <property type="term" value="C:cytosol"/>
    <property type="evidence" value="ECO:0007669"/>
    <property type="project" value="TreeGrafter"/>
</dbReference>
<dbReference type="Pfam" id="PF22692">
    <property type="entry name" value="LlgE_F_G_D1"/>
    <property type="match status" value="1"/>
</dbReference>
<evidence type="ECO:0000256" key="1">
    <source>
        <dbReference type="ARBA" id="ARBA00004117"/>
    </source>
</evidence>
<dbReference type="GO" id="GO:0009424">
    <property type="term" value="C:bacterial-type flagellum hook"/>
    <property type="evidence" value="ECO:0007669"/>
    <property type="project" value="TreeGrafter"/>
</dbReference>
<feature type="domain" description="Flagellar basal-body/hook protein C-terminal" evidence="7">
    <location>
        <begin position="368"/>
        <end position="410"/>
    </location>
</feature>
<evidence type="ECO:0000313" key="10">
    <source>
        <dbReference type="EMBL" id="NVN40081.1"/>
    </source>
</evidence>
<dbReference type="InterPro" id="IPR011491">
    <property type="entry name" value="FlgE_D2"/>
</dbReference>
<proteinExistence type="inferred from homology"/>
<dbReference type="InterPro" id="IPR001444">
    <property type="entry name" value="Flag_bb_rod_N"/>
</dbReference>
<comment type="subcellular location">
    <subcellularLocation>
        <location evidence="1 5">Bacterial flagellum basal body</location>
    </subcellularLocation>
</comment>
<dbReference type="Pfam" id="PF00460">
    <property type="entry name" value="Flg_bb_rod"/>
    <property type="match status" value="1"/>
</dbReference>
<dbReference type="RefSeq" id="WP_176613054.1">
    <property type="nucleotide sequence ID" value="NZ_JABXXR010000026.1"/>
</dbReference>
<dbReference type="EMBL" id="JABXXR010000026">
    <property type="protein sequence ID" value="NVN40081.1"/>
    <property type="molecule type" value="Genomic_DNA"/>
</dbReference>
<reference evidence="10 11" key="1">
    <citation type="submission" date="2020-06" db="EMBL/GenBank/DDBJ databases">
        <title>Description of novel acetic acid bacteria.</title>
        <authorList>
            <person name="Sombolestani A."/>
        </authorList>
    </citation>
    <scope>NUCLEOTIDE SEQUENCE [LARGE SCALE GENOMIC DNA]</scope>
    <source>
        <strain evidence="10 11">LMG 27010</strain>
    </source>
</reference>
<dbReference type="AlphaFoldDB" id="A0A850PG04"/>
<dbReference type="Gene3D" id="2.60.98.20">
    <property type="entry name" value="Flagellar hook protein FlgE"/>
    <property type="match status" value="1"/>
</dbReference>
<evidence type="ECO:0000259" key="9">
    <source>
        <dbReference type="Pfam" id="PF22692"/>
    </source>
</evidence>